<dbReference type="EC" id="2.7.1.180" evidence="1 10"/>
<dbReference type="HOGENOM" id="CLU_044403_1_3_0"/>
<name>U7V998_9FUSO</name>
<dbReference type="Pfam" id="PF02424">
    <property type="entry name" value="ApbE"/>
    <property type="match status" value="1"/>
</dbReference>
<evidence type="ECO:0000256" key="9">
    <source>
        <dbReference type="ARBA" id="ARBA00048540"/>
    </source>
</evidence>
<keyword evidence="7 10" id="KW-0460">Magnesium</keyword>
<evidence type="ECO:0000313" key="14">
    <source>
        <dbReference type="Proteomes" id="UP000017081"/>
    </source>
</evidence>
<feature type="binding site" evidence="11">
    <location>
        <position position="171"/>
    </location>
    <ligand>
        <name>Mg(2+)</name>
        <dbReference type="ChEBI" id="CHEBI:18420"/>
    </ligand>
</feature>
<evidence type="ECO:0000256" key="1">
    <source>
        <dbReference type="ARBA" id="ARBA00011955"/>
    </source>
</evidence>
<keyword evidence="12" id="KW-1003">Cell membrane</keyword>
<dbReference type="Proteomes" id="UP000017081">
    <property type="component" value="Unassembled WGS sequence"/>
</dbReference>
<protein>
    <recommendedName>
        <fullName evidence="2 10">FAD:protein FMN transferase</fullName>
        <ecNumber evidence="1 10">2.7.1.180</ecNumber>
    </recommendedName>
    <alternativeName>
        <fullName evidence="8 10">Flavin transferase</fullName>
    </alternativeName>
</protein>
<evidence type="ECO:0000256" key="7">
    <source>
        <dbReference type="ARBA" id="ARBA00022842"/>
    </source>
</evidence>
<dbReference type="PIRSF" id="PIRSF006268">
    <property type="entry name" value="ApbE"/>
    <property type="match status" value="1"/>
</dbReference>
<evidence type="ECO:0000256" key="4">
    <source>
        <dbReference type="ARBA" id="ARBA00022679"/>
    </source>
</evidence>
<evidence type="ECO:0000256" key="11">
    <source>
        <dbReference type="PIRSR" id="PIRSR006268-2"/>
    </source>
</evidence>
<keyword evidence="12" id="KW-0997">Cell inner membrane</keyword>
<evidence type="ECO:0000256" key="6">
    <source>
        <dbReference type="ARBA" id="ARBA00022827"/>
    </source>
</evidence>
<comment type="cofactor">
    <cofactor evidence="11">
        <name>Mg(2+)</name>
        <dbReference type="ChEBI" id="CHEBI:18420"/>
    </cofactor>
    <cofactor evidence="11">
        <name>Mn(2+)</name>
        <dbReference type="ChEBI" id="CHEBI:29035"/>
    </cofactor>
    <text evidence="11">Magnesium. Can also use manganese.</text>
</comment>
<keyword evidence="6 10" id="KW-0274">FAD</keyword>
<keyword evidence="12" id="KW-0449">Lipoprotein</keyword>
<gene>
    <name evidence="13" type="ORF">HMPREF0202_01980</name>
</gene>
<keyword evidence="3 10" id="KW-0285">Flavoprotein</keyword>
<keyword evidence="12" id="KW-0472">Membrane</keyword>
<reference evidence="13 14" key="1">
    <citation type="submission" date="2013-08" db="EMBL/GenBank/DDBJ databases">
        <authorList>
            <person name="Weinstock G."/>
            <person name="Sodergren E."/>
            <person name="Wylie T."/>
            <person name="Fulton L."/>
            <person name="Fulton R."/>
            <person name="Fronick C."/>
            <person name="O'Laughlin M."/>
            <person name="Godfrey J."/>
            <person name="Miner T."/>
            <person name="Herter B."/>
            <person name="Appelbaum E."/>
            <person name="Cordes M."/>
            <person name="Lek S."/>
            <person name="Wollam A."/>
            <person name="Pepin K.H."/>
            <person name="Palsikar V.B."/>
            <person name="Mitreva M."/>
            <person name="Wilson R.K."/>
        </authorList>
    </citation>
    <scope>NUCLEOTIDE SEQUENCE [LARGE SCALE GENOMIC DNA]</scope>
    <source>
        <strain evidence="13 14">ATCC BAA-474</strain>
    </source>
</reference>
<comment type="function">
    <text evidence="12">Flavin transferase that catalyzes the transfer of the FMN moiety of FAD and its covalent binding to the hydroxyl group of a threonine residue in a target flavoprotein.</text>
</comment>
<dbReference type="STRING" id="1319815.HMPREF0202_01980"/>
<dbReference type="InterPro" id="IPR003374">
    <property type="entry name" value="ApbE-like_sf"/>
</dbReference>
<dbReference type="AlphaFoldDB" id="U7V998"/>
<dbReference type="PROSITE" id="PS51257">
    <property type="entry name" value="PROKAR_LIPOPROTEIN"/>
    <property type="match status" value="1"/>
</dbReference>
<evidence type="ECO:0000256" key="12">
    <source>
        <dbReference type="RuleBase" id="RU363002"/>
    </source>
</evidence>
<dbReference type="EMBL" id="AXZF01000082">
    <property type="protein sequence ID" value="ERT68120.1"/>
    <property type="molecule type" value="Genomic_DNA"/>
</dbReference>
<dbReference type="Gene3D" id="3.10.520.10">
    <property type="entry name" value="ApbE-like domains"/>
    <property type="match status" value="1"/>
</dbReference>
<dbReference type="GO" id="GO:0046872">
    <property type="term" value="F:metal ion binding"/>
    <property type="evidence" value="ECO:0007669"/>
    <property type="project" value="UniProtKB-UniRule"/>
</dbReference>
<dbReference type="PANTHER" id="PTHR30040">
    <property type="entry name" value="THIAMINE BIOSYNTHESIS LIPOPROTEIN APBE"/>
    <property type="match status" value="1"/>
</dbReference>
<dbReference type="PANTHER" id="PTHR30040:SF2">
    <property type="entry name" value="FAD:PROTEIN FMN TRANSFERASE"/>
    <property type="match status" value="1"/>
</dbReference>
<evidence type="ECO:0000256" key="5">
    <source>
        <dbReference type="ARBA" id="ARBA00022723"/>
    </source>
</evidence>
<proteinExistence type="inferred from homology"/>
<comment type="subcellular location">
    <subcellularLocation>
        <location evidence="12">Cell inner membrane</location>
        <topology evidence="12">Lipid-anchor</topology>
        <orientation evidence="12">Periplasmic side</orientation>
    </subcellularLocation>
</comment>
<comment type="catalytic activity">
    <reaction evidence="9 10 12">
        <text>L-threonyl-[protein] + FAD = FMN-L-threonyl-[protein] + AMP + H(+)</text>
        <dbReference type="Rhea" id="RHEA:36847"/>
        <dbReference type="Rhea" id="RHEA-COMP:11060"/>
        <dbReference type="Rhea" id="RHEA-COMP:11061"/>
        <dbReference type="ChEBI" id="CHEBI:15378"/>
        <dbReference type="ChEBI" id="CHEBI:30013"/>
        <dbReference type="ChEBI" id="CHEBI:57692"/>
        <dbReference type="ChEBI" id="CHEBI:74257"/>
        <dbReference type="ChEBI" id="CHEBI:456215"/>
        <dbReference type="EC" id="2.7.1.180"/>
    </reaction>
</comment>
<evidence type="ECO:0000256" key="10">
    <source>
        <dbReference type="PIRNR" id="PIRNR006268"/>
    </source>
</evidence>
<evidence type="ECO:0000313" key="13">
    <source>
        <dbReference type="EMBL" id="ERT68120.1"/>
    </source>
</evidence>
<evidence type="ECO:0000256" key="2">
    <source>
        <dbReference type="ARBA" id="ARBA00016337"/>
    </source>
</evidence>
<organism evidence="13 14">
    <name type="scientific">Cetobacterium somerae ATCC BAA-474</name>
    <dbReference type="NCBI Taxonomy" id="1319815"/>
    <lineage>
        <taxon>Bacteria</taxon>
        <taxon>Fusobacteriati</taxon>
        <taxon>Fusobacteriota</taxon>
        <taxon>Fusobacteriia</taxon>
        <taxon>Fusobacteriales</taxon>
        <taxon>Fusobacteriaceae</taxon>
        <taxon>Cetobacterium</taxon>
    </lineage>
</organism>
<feature type="binding site" evidence="11">
    <location>
        <position position="283"/>
    </location>
    <ligand>
        <name>Mg(2+)</name>
        <dbReference type="ChEBI" id="CHEBI:18420"/>
    </ligand>
</feature>
<dbReference type="PATRIC" id="fig|1319815.3.peg.1908"/>
<evidence type="ECO:0000256" key="3">
    <source>
        <dbReference type="ARBA" id="ARBA00022630"/>
    </source>
</evidence>
<dbReference type="GO" id="GO:0016740">
    <property type="term" value="F:transferase activity"/>
    <property type="evidence" value="ECO:0007669"/>
    <property type="project" value="UniProtKB-UniRule"/>
</dbReference>
<dbReference type="GO" id="GO:0005886">
    <property type="term" value="C:plasma membrane"/>
    <property type="evidence" value="ECO:0007669"/>
    <property type="project" value="UniProtKB-SubCell"/>
</dbReference>
<dbReference type="RefSeq" id="WP_023051514.1">
    <property type="nucleotide sequence ID" value="NZ_CP173065.2"/>
</dbReference>
<keyword evidence="14" id="KW-1185">Reference proteome</keyword>
<dbReference type="SUPFAM" id="SSF143631">
    <property type="entry name" value="ApbE-like"/>
    <property type="match status" value="1"/>
</dbReference>
<feature type="binding site" evidence="11">
    <location>
        <position position="287"/>
    </location>
    <ligand>
        <name>Mg(2+)</name>
        <dbReference type="ChEBI" id="CHEBI:18420"/>
    </ligand>
</feature>
<accession>U7V998</accession>
<keyword evidence="5 10" id="KW-0479">Metal-binding</keyword>
<comment type="caution">
    <text evidence="13">The sequence shown here is derived from an EMBL/GenBank/DDBJ whole genome shotgun (WGS) entry which is preliminary data.</text>
</comment>
<dbReference type="eggNOG" id="COG1477">
    <property type="taxonomic scope" value="Bacteria"/>
</dbReference>
<keyword evidence="4 10" id="KW-0808">Transferase</keyword>
<dbReference type="InterPro" id="IPR024932">
    <property type="entry name" value="ApbE"/>
</dbReference>
<comment type="similarity">
    <text evidence="10 12">Belongs to the ApbE family.</text>
</comment>
<sequence length="329" mass="36896">MSKSRNIFLLFLLFLLLLGCEKKAKRVDDERFAFGTFFKISIFSNDEKIAKQSIENAFVEIERIDSKYNSKVKGSLTDNLNTLKKETFDAEGVFLLNEVNKAYELSGGKYDITMEPLMAVWGFSEEVPPRDSVPSKKELEEAVSNVDFSQIEIIGNDIAINKDGVKIDTGSFLKGYAVKKAGEKLREAGVKSGFISAISSIEAIGVKGDGTPWKIGIQNPNNPSEILGIIELNNQSMGVSGDYQTYVEINGKRYHHILDKETKYPVEDKKMVVVVNKNSLEADLYSTTFFLMPIEKVLEKANSTPDLDVLIVDKNDKIYLSENLKFNKK</sequence>
<evidence type="ECO:0000256" key="8">
    <source>
        <dbReference type="ARBA" id="ARBA00031306"/>
    </source>
</evidence>